<accession>A0A8T2KA45</accession>
<evidence type="ECO:0000313" key="3">
    <source>
        <dbReference type="Proteomes" id="UP000812440"/>
    </source>
</evidence>
<proteinExistence type="predicted"/>
<keyword evidence="3" id="KW-1185">Reference proteome</keyword>
<evidence type="ECO:0000256" key="1">
    <source>
        <dbReference type="SAM" id="Phobius"/>
    </source>
</evidence>
<sequence>MEGIKYALLSNCRSTTKCIFIIKRCFMYLIIMFVYLWNYFFISLVNIYSNLEFSNGSTNISMINWVVPKTRHLSLTVCHGFMLI</sequence>
<name>A0A8T2KA45_9PIPI</name>
<dbReference type="AlphaFoldDB" id="A0A8T2KA45"/>
<feature type="transmembrane region" description="Helical" evidence="1">
    <location>
        <begin position="26"/>
        <end position="48"/>
    </location>
</feature>
<keyword evidence="1" id="KW-1133">Transmembrane helix</keyword>
<reference evidence="2" key="1">
    <citation type="thesis" date="2020" institute="ProQuest LLC" country="789 East Eisenhower Parkway, Ann Arbor, MI, USA">
        <title>Comparative Genomics and Chromosome Evolution.</title>
        <authorList>
            <person name="Mudd A.B."/>
        </authorList>
    </citation>
    <scope>NUCLEOTIDE SEQUENCE</scope>
    <source>
        <strain evidence="2">Female2</strain>
        <tissue evidence="2">Blood</tissue>
    </source>
</reference>
<dbReference type="Proteomes" id="UP000812440">
    <property type="component" value="Chromosome 2"/>
</dbReference>
<dbReference type="EMBL" id="JAACNH010000002">
    <property type="protein sequence ID" value="KAG8451386.1"/>
    <property type="molecule type" value="Genomic_DNA"/>
</dbReference>
<protein>
    <submittedName>
        <fullName evidence="2">Uncharacterized protein</fullName>
    </submittedName>
</protein>
<keyword evidence="1" id="KW-0812">Transmembrane</keyword>
<comment type="caution">
    <text evidence="2">The sequence shown here is derived from an EMBL/GenBank/DDBJ whole genome shotgun (WGS) entry which is preliminary data.</text>
</comment>
<organism evidence="2 3">
    <name type="scientific">Hymenochirus boettgeri</name>
    <name type="common">Congo dwarf clawed frog</name>
    <dbReference type="NCBI Taxonomy" id="247094"/>
    <lineage>
        <taxon>Eukaryota</taxon>
        <taxon>Metazoa</taxon>
        <taxon>Chordata</taxon>
        <taxon>Craniata</taxon>
        <taxon>Vertebrata</taxon>
        <taxon>Euteleostomi</taxon>
        <taxon>Amphibia</taxon>
        <taxon>Batrachia</taxon>
        <taxon>Anura</taxon>
        <taxon>Pipoidea</taxon>
        <taxon>Pipidae</taxon>
        <taxon>Pipinae</taxon>
        <taxon>Hymenochirus</taxon>
    </lineage>
</organism>
<evidence type="ECO:0000313" key="2">
    <source>
        <dbReference type="EMBL" id="KAG8451386.1"/>
    </source>
</evidence>
<gene>
    <name evidence="2" type="ORF">GDO86_003552</name>
</gene>
<keyword evidence="1" id="KW-0472">Membrane</keyword>